<gene>
    <name evidence="3" type="ORF">CR152_12480</name>
</gene>
<dbReference type="OrthoDB" id="8778598at2"/>
<keyword evidence="2" id="KW-0812">Transmembrane</keyword>
<evidence type="ECO:0000256" key="2">
    <source>
        <dbReference type="SAM" id="Phobius"/>
    </source>
</evidence>
<keyword evidence="2" id="KW-0472">Membrane</keyword>
<keyword evidence="4" id="KW-1185">Reference proteome</keyword>
<accession>A0A2D2DJT2</accession>
<feature type="region of interest" description="Disordered" evidence="1">
    <location>
        <begin position="119"/>
        <end position="147"/>
    </location>
</feature>
<reference evidence="3" key="1">
    <citation type="submission" date="2017-10" db="EMBL/GenBank/DDBJ databases">
        <title>Massilia psychrophilum sp. nov., a novel purple-pigmented bacterium isolated from Tianshan glacier, Xinjiang Municipality, China.</title>
        <authorList>
            <person name="Wang H."/>
        </authorList>
    </citation>
    <scope>NUCLEOTIDE SEQUENCE [LARGE SCALE GENOMIC DNA]</scope>
    <source>
        <strain evidence="3">B2</strain>
    </source>
</reference>
<dbReference type="RefSeq" id="WP_099875204.1">
    <property type="nucleotide sequence ID" value="NZ_CP024608.1"/>
</dbReference>
<evidence type="ECO:0000256" key="1">
    <source>
        <dbReference type="SAM" id="MobiDB-lite"/>
    </source>
</evidence>
<organism evidence="3 4">
    <name type="scientific">Massilia violaceinigra</name>
    <dbReference type="NCBI Taxonomy" id="2045208"/>
    <lineage>
        <taxon>Bacteria</taxon>
        <taxon>Pseudomonadati</taxon>
        <taxon>Pseudomonadota</taxon>
        <taxon>Betaproteobacteria</taxon>
        <taxon>Burkholderiales</taxon>
        <taxon>Oxalobacteraceae</taxon>
        <taxon>Telluria group</taxon>
        <taxon>Massilia</taxon>
    </lineage>
</organism>
<protein>
    <recommendedName>
        <fullName evidence="5">DUF4124 domain-containing protein</fullName>
    </recommendedName>
</protein>
<evidence type="ECO:0008006" key="5">
    <source>
        <dbReference type="Google" id="ProtNLM"/>
    </source>
</evidence>
<dbReference type="Proteomes" id="UP000229897">
    <property type="component" value="Chromosome"/>
</dbReference>
<dbReference type="KEGG" id="mass:CR152_12480"/>
<proteinExistence type="predicted"/>
<keyword evidence="2" id="KW-1133">Transmembrane helix</keyword>
<feature type="transmembrane region" description="Helical" evidence="2">
    <location>
        <begin position="20"/>
        <end position="40"/>
    </location>
</feature>
<name>A0A2D2DJT2_9BURK</name>
<dbReference type="AlphaFoldDB" id="A0A2D2DJT2"/>
<sequence length="147" mass="15506">MFHPLRYQRGTYQRGAISLLWGAIGSAVLAAIGMAALFSIGSERNLFAEGAAKAGKMVGTSPAGKVIDSARDAVKGVTGKGDGVMRKCVINGKTVISNTDCTPENRTSKVIEIHDTKGFEAPKKPPVEKAAPGSNPVLDKIIEKQLR</sequence>
<evidence type="ECO:0000313" key="3">
    <source>
        <dbReference type="EMBL" id="ATQ75243.1"/>
    </source>
</evidence>
<dbReference type="EMBL" id="CP024608">
    <property type="protein sequence ID" value="ATQ75243.1"/>
    <property type="molecule type" value="Genomic_DNA"/>
</dbReference>
<evidence type="ECO:0000313" key="4">
    <source>
        <dbReference type="Proteomes" id="UP000229897"/>
    </source>
</evidence>